<dbReference type="PANTHER" id="PTHR10465:SF0">
    <property type="entry name" value="SARCALUMENIN"/>
    <property type="match status" value="1"/>
</dbReference>
<protein>
    <recommendedName>
        <fullName evidence="14">Dynamin-type G domain-containing protein</fullName>
    </recommendedName>
</protein>
<feature type="coiled-coil region" evidence="12">
    <location>
        <begin position="935"/>
        <end position="962"/>
    </location>
</feature>
<dbReference type="Pfam" id="PF00350">
    <property type="entry name" value="Dynamin_N"/>
    <property type="match status" value="1"/>
</dbReference>
<feature type="compositionally biased region" description="Polar residues" evidence="13">
    <location>
        <begin position="38"/>
        <end position="62"/>
    </location>
</feature>
<dbReference type="GO" id="GO:0003924">
    <property type="term" value="F:GTPase activity"/>
    <property type="evidence" value="ECO:0007669"/>
    <property type="project" value="InterPro"/>
</dbReference>
<evidence type="ECO:0000259" key="14">
    <source>
        <dbReference type="PROSITE" id="PS51718"/>
    </source>
</evidence>
<keyword evidence="3" id="KW-0547">Nucleotide-binding</keyword>
<dbReference type="GO" id="GO:0008053">
    <property type="term" value="P:mitochondrial fusion"/>
    <property type="evidence" value="ECO:0007669"/>
    <property type="project" value="TreeGrafter"/>
</dbReference>
<evidence type="ECO:0000256" key="4">
    <source>
        <dbReference type="ARBA" id="ARBA00022787"/>
    </source>
</evidence>
<evidence type="ECO:0000256" key="9">
    <source>
        <dbReference type="ARBA" id="ARBA00023134"/>
    </source>
</evidence>
<dbReference type="Proteomes" id="UP000053664">
    <property type="component" value="Unassembled WGS sequence"/>
</dbReference>
<keyword evidence="5" id="KW-0378">Hydrolase</keyword>
<dbReference type="InterPro" id="IPR027094">
    <property type="entry name" value="Mitofusin_fam"/>
</dbReference>
<dbReference type="AlphaFoldDB" id="A0A061H128"/>
<evidence type="ECO:0000313" key="15">
    <source>
        <dbReference type="EMBL" id="EPQ26192.1"/>
    </source>
</evidence>
<accession>A0A061H128</accession>
<feature type="region of interest" description="Disordered" evidence="13">
    <location>
        <begin position="1"/>
        <end position="62"/>
    </location>
</feature>
<dbReference type="FunFam" id="3.40.50.300:FF:000638">
    <property type="entry name" value="Transmembrane GTPase Fzo1, putative"/>
    <property type="match status" value="1"/>
</dbReference>
<evidence type="ECO:0000256" key="12">
    <source>
        <dbReference type="SAM" id="Coils"/>
    </source>
</evidence>
<dbReference type="eggNOG" id="KOG0448">
    <property type="taxonomic scope" value="Eukaryota"/>
</dbReference>
<organism evidence="15 16">
    <name type="scientific">Pseudozyma flocculosa PF-1</name>
    <dbReference type="NCBI Taxonomy" id="1277687"/>
    <lineage>
        <taxon>Eukaryota</taxon>
        <taxon>Fungi</taxon>
        <taxon>Dikarya</taxon>
        <taxon>Basidiomycota</taxon>
        <taxon>Ustilaginomycotina</taxon>
        <taxon>Ustilaginomycetes</taxon>
        <taxon>Ustilaginales</taxon>
        <taxon>Ustilaginaceae</taxon>
        <taxon>Pseudozyma</taxon>
    </lineage>
</organism>
<keyword evidence="8" id="KW-0496">Mitochondrion</keyword>
<comment type="subcellular location">
    <subcellularLocation>
        <location evidence="1">Mitochondrion outer membrane</location>
        <topology evidence="1">Multi-pass membrane protein</topology>
    </subcellularLocation>
</comment>
<dbReference type="EMBL" id="KE361646">
    <property type="protein sequence ID" value="EPQ26192.1"/>
    <property type="molecule type" value="Genomic_DNA"/>
</dbReference>
<feature type="compositionally biased region" description="Acidic residues" evidence="13">
    <location>
        <begin position="208"/>
        <end position="218"/>
    </location>
</feature>
<evidence type="ECO:0000256" key="10">
    <source>
        <dbReference type="ARBA" id="ARBA00023136"/>
    </source>
</evidence>
<feature type="compositionally biased region" description="Low complexity" evidence="13">
    <location>
        <begin position="16"/>
        <end position="28"/>
    </location>
</feature>
<evidence type="ECO:0000256" key="11">
    <source>
        <dbReference type="ARBA" id="ARBA00048548"/>
    </source>
</evidence>
<dbReference type="OrthoDB" id="9984778at2759"/>
<reference evidence="15 16" key="1">
    <citation type="journal article" date="2013" name="Plant Cell">
        <title>The transition from a phytopathogenic smut ancestor to an anamorphic biocontrol agent deciphered by comparative whole-genome analysis.</title>
        <authorList>
            <person name="Lefebvre F."/>
            <person name="Joly D.L."/>
            <person name="Labbe C."/>
            <person name="Teichmann B."/>
            <person name="Linning R."/>
            <person name="Belzile F."/>
            <person name="Bakkeren G."/>
            <person name="Belanger R.R."/>
        </authorList>
    </citation>
    <scope>NUCLEOTIDE SEQUENCE [LARGE SCALE GENOMIC DNA]</scope>
    <source>
        <strain evidence="15 16">PF-1</strain>
    </source>
</reference>
<sequence length="989" mass="106536">MASQQYATPVKGGAHSSTSSATRRISSADLDQLLRSPATPQSKVTDFNNGSSATGTASTNDTRLLFQQKEREIESQRQGRDANQLLAQHQNVYEQNKERLLDAITETGSLLADLRDYNTNKRIIHYAAATAQHASPSAPQPGALKRSQSTRPGASFDDSDAAGRTDTSRPFHPSLQRCYTSQASSSSLPNTPERRAPARSSTAPFGGEADDIDNDNANDDEMSVLRLDLRVGAVGGTPSSALVRSLERSSVAQLLDGRMEKSQRHLENLKQRISDTQSKVLVTGDLNAGKSTFVNALLRRDLMPTDQQPCTTVFCEVLDADDSNGGAEEVHMLKPGTAYDAKDPSTYTRHTLADIEKIVAEAEDFSPEDAPILKCYARDTRATQDSLLRNGIVDIALIDAPGLNRDSLKTTALFARQEEIDVVVFVVSAENHFTLSAKEFLWNASHDKAYVFIVVNKYDQIRNKDKCRKLVLEQIRQLSPRTYDDAANLVHFVDSGAVFGASSTAADATVVDDEATPADEAVKKVEGVPESAPHSASAGGLTSRSSESLRAFARLEASLRDFVLLKRSKSKLLPSKTYMLRLLSDIGLLARINTAVANVELGEASRALEVARPALARCQASHAKLESVLEGEEDEVVTAVMQEAQRKLNAAIELIGRGLPAVESVSLPAYPGLFNVWEYAQEVRHALTGSLEVALRGVEDTTRGTTSQAVDRVQKMGEAHLPEGVEKRQRIFNPDAMFAKRRSLPGLVGLGLTTEVVEVQPSDFFDAWHHFAVLTGSGQGGEGKDKALASSSSRGDDELGMVSGLSLGLGAITLLGGKTLGAKTAVDALVRVSDLVGNPTARRWAGPVFALLSTGLVVYFIVDLPNSVPRNVGRALRHGLVSGSAVATGGAATTTTVAVGDKSGAGEVRSFTAQHSARVSRETRKVLRLATWDLQERFRDAIAQKRQEVEREEAKAKSAQMALEYFAGAEAQVGRVRAKVDEVVGLETA</sequence>
<evidence type="ECO:0000256" key="6">
    <source>
        <dbReference type="ARBA" id="ARBA00022989"/>
    </source>
</evidence>
<dbReference type="GeneID" id="19320208"/>
<evidence type="ECO:0000256" key="7">
    <source>
        <dbReference type="ARBA" id="ARBA00023054"/>
    </source>
</evidence>
<dbReference type="GO" id="GO:0051646">
    <property type="term" value="P:mitochondrion localization"/>
    <property type="evidence" value="ECO:0007669"/>
    <property type="project" value="TreeGrafter"/>
</dbReference>
<dbReference type="RefSeq" id="XP_007881859.1">
    <property type="nucleotide sequence ID" value="XM_007883668.1"/>
</dbReference>
<feature type="compositionally biased region" description="Low complexity" evidence="13">
    <location>
        <begin position="131"/>
        <end position="143"/>
    </location>
</feature>
<dbReference type="InterPro" id="IPR030381">
    <property type="entry name" value="G_DYNAMIN_dom"/>
</dbReference>
<evidence type="ECO:0000256" key="2">
    <source>
        <dbReference type="ARBA" id="ARBA00022692"/>
    </source>
</evidence>
<gene>
    <name evidence="15" type="ORF">PFL1_06128</name>
</gene>
<evidence type="ECO:0000313" key="16">
    <source>
        <dbReference type="Proteomes" id="UP000053664"/>
    </source>
</evidence>
<keyword evidence="9" id="KW-0342">GTP-binding</keyword>
<dbReference type="HOGENOM" id="CLU_011752_0_0_1"/>
<feature type="domain" description="Dynamin-type G" evidence="14">
    <location>
        <begin position="274"/>
        <end position="597"/>
    </location>
</feature>
<keyword evidence="10" id="KW-0472">Membrane</keyword>
<evidence type="ECO:0000256" key="3">
    <source>
        <dbReference type="ARBA" id="ARBA00022741"/>
    </source>
</evidence>
<dbReference type="Gene3D" id="3.40.50.300">
    <property type="entry name" value="P-loop containing nucleotide triphosphate hydrolases"/>
    <property type="match status" value="1"/>
</dbReference>
<keyword evidence="4" id="KW-1000">Mitochondrion outer membrane</keyword>
<feature type="coiled-coil region" evidence="12">
    <location>
        <begin position="252"/>
        <end position="279"/>
    </location>
</feature>
<evidence type="ECO:0000256" key="13">
    <source>
        <dbReference type="SAM" id="MobiDB-lite"/>
    </source>
</evidence>
<dbReference type="GO" id="GO:0005741">
    <property type="term" value="C:mitochondrial outer membrane"/>
    <property type="evidence" value="ECO:0007669"/>
    <property type="project" value="UniProtKB-SubCell"/>
</dbReference>
<evidence type="ECO:0000256" key="8">
    <source>
        <dbReference type="ARBA" id="ARBA00023128"/>
    </source>
</evidence>
<comment type="catalytic activity">
    <reaction evidence="11">
        <text>GTP + H2O = GDP + phosphate + H(+)</text>
        <dbReference type="Rhea" id="RHEA:19669"/>
        <dbReference type="ChEBI" id="CHEBI:15377"/>
        <dbReference type="ChEBI" id="CHEBI:15378"/>
        <dbReference type="ChEBI" id="CHEBI:37565"/>
        <dbReference type="ChEBI" id="CHEBI:43474"/>
        <dbReference type="ChEBI" id="CHEBI:58189"/>
    </reaction>
</comment>
<proteinExistence type="predicted"/>
<dbReference type="SUPFAM" id="SSF52540">
    <property type="entry name" value="P-loop containing nucleoside triphosphate hydrolases"/>
    <property type="match status" value="1"/>
</dbReference>
<evidence type="ECO:0000256" key="1">
    <source>
        <dbReference type="ARBA" id="ARBA00004374"/>
    </source>
</evidence>
<dbReference type="PANTHER" id="PTHR10465">
    <property type="entry name" value="TRANSMEMBRANE GTPASE FZO1"/>
    <property type="match status" value="1"/>
</dbReference>
<name>A0A061H128_9BASI</name>
<keyword evidence="2" id="KW-0812">Transmembrane</keyword>
<feature type="region of interest" description="Disordered" evidence="13">
    <location>
        <begin position="131"/>
        <end position="218"/>
    </location>
</feature>
<feature type="compositionally biased region" description="Polar residues" evidence="13">
    <location>
        <begin position="177"/>
        <end position="190"/>
    </location>
</feature>
<dbReference type="InterPro" id="IPR045063">
    <property type="entry name" value="Dynamin_N"/>
</dbReference>
<dbReference type="KEGG" id="pfp:PFL1_06128"/>
<dbReference type="PROSITE" id="PS51718">
    <property type="entry name" value="G_DYNAMIN_2"/>
    <property type="match status" value="1"/>
</dbReference>
<evidence type="ECO:0000256" key="5">
    <source>
        <dbReference type="ARBA" id="ARBA00022801"/>
    </source>
</evidence>
<dbReference type="GO" id="GO:0005525">
    <property type="term" value="F:GTP binding"/>
    <property type="evidence" value="ECO:0007669"/>
    <property type="project" value="UniProtKB-KW"/>
</dbReference>
<keyword evidence="7 12" id="KW-0175">Coiled coil</keyword>
<dbReference type="InterPro" id="IPR027417">
    <property type="entry name" value="P-loop_NTPase"/>
</dbReference>
<keyword evidence="6" id="KW-1133">Transmembrane helix</keyword>